<organism evidence="8 9">
    <name type="scientific">Labilithrix luteola</name>
    <dbReference type="NCBI Taxonomy" id="1391654"/>
    <lineage>
        <taxon>Bacteria</taxon>
        <taxon>Pseudomonadati</taxon>
        <taxon>Myxococcota</taxon>
        <taxon>Polyangia</taxon>
        <taxon>Polyangiales</taxon>
        <taxon>Labilitrichaceae</taxon>
        <taxon>Labilithrix</taxon>
    </lineage>
</organism>
<keyword evidence="6" id="KW-0732">Signal</keyword>
<dbReference type="EMBL" id="CP012333">
    <property type="protein sequence ID" value="AKU96834.1"/>
    <property type="molecule type" value="Genomic_DNA"/>
</dbReference>
<evidence type="ECO:0000313" key="9">
    <source>
        <dbReference type="Proteomes" id="UP000064967"/>
    </source>
</evidence>
<evidence type="ECO:0000256" key="2">
    <source>
        <dbReference type="ARBA" id="ARBA00022692"/>
    </source>
</evidence>
<evidence type="ECO:0000256" key="4">
    <source>
        <dbReference type="ARBA" id="ARBA00023136"/>
    </source>
</evidence>
<keyword evidence="4" id="KW-0472">Membrane</keyword>
<dbReference type="InterPro" id="IPR049806">
    <property type="entry name" value="MasK-like_C"/>
</dbReference>
<feature type="compositionally biased region" description="Low complexity" evidence="5">
    <location>
        <begin position="42"/>
        <end position="81"/>
    </location>
</feature>
<feature type="region of interest" description="Disordered" evidence="5">
    <location>
        <begin position="35"/>
        <end position="122"/>
    </location>
</feature>
<evidence type="ECO:0000313" key="8">
    <source>
        <dbReference type="EMBL" id="AKU96834.1"/>
    </source>
</evidence>
<sequence>MRMPNKPACFSFRPLASGAIASAVALAFVVACGGGGSEAKSPSDTSAASGAPGSASNAGGAGAGPAAPTSGGATPTTTTALGDGGDLQGAKLESSTHKEVETKGDAGAKPAPGPSQEPGRRSEDIQTIIQTHRDDARACYDKGLKDHPGIEGKLDIKWTIDPQGAVTDASVDTSKSQILDPSVGNCVVEVIKKIKFAPSSKGFETHAHYPFDFHPRNNPGTKPGTAK</sequence>
<dbReference type="InterPro" id="IPR006260">
    <property type="entry name" value="TonB/TolA_C"/>
</dbReference>
<keyword evidence="3" id="KW-1133">Transmembrane helix</keyword>
<comment type="subcellular location">
    <subcellularLocation>
        <location evidence="1">Membrane</location>
        <topology evidence="1">Single-pass membrane protein</topology>
    </subcellularLocation>
</comment>
<evidence type="ECO:0000256" key="5">
    <source>
        <dbReference type="SAM" id="MobiDB-lite"/>
    </source>
</evidence>
<gene>
    <name evidence="8" type="ORF">AKJ09_03498</name>
</gene>
<dbReference type="Gene3D" id="3.30.1150.10">
    <property type="match status" value="1"/>
</dbReference>
<dbReference type="NCBIfam" id="TIGR01352">
    <property type="entry name" value="tonB_Cterm"/>
    <property type="match status" value="1"/>
</dbReference>
<dbReference type="InterPro" id="IPR037682">
    <property type="entry name" value="TonB_C"/>
</dbReference>
<reference evidence="8 9" key="1">
    <citation type="submission" date="2015-08" db="EMBL/GenBank/DDBJ databases">
        <authorList>
            <person name="Babu N.S."/>
            <person name="Beckwith C.J."/>
            <person name="Beseler K.G."/>
            <person name="Brison A."/>
            <person name="Carone J.V."/>
            <person name="Caskin T.P."/>
            <person name="Diamond M."/>
            <person name="Durham M.E."/>
            <person name="Foxe J.M."/>
            <person name="Go M."/>
            <person name="Henderson B.A."/>
            <person name="Jones I.B."/>
            <person name="McGettigan J.A."/>
            <person name="Micheletti S.J."/>
            <person name="Nasrallah M.E."/>
            <person name="Ortiz D."/>
            <person name="Piller C.R."/>
            <person name="Privatt S.R."/>
            <person name="Schneider S.L."/>
            <person name="Sharp S."/>
            <person name="Smith T.C."/>
            <person name="Stanton J.D."/>
            <person name="Ullery H.E."/>
            <person name="Wilson R.J."/>
            <person name="Serrano M.G."/>
            <person name="Buck G."/>
            <person name="Lee V."/>
            <person name="Wang Y."/>
            <person name="Carvalho R."/>
            <person name="Voegtly L."/>
            <person name="Shi R."/>
            <person name="Duckworth R."/>
            <person name="Johnson A."/>
            <person name="Loviza R."/>
            <person name="Walstead R."/>
            <person name="Shah Z."/>
            <person name="Kiflezghi M."/>
            <person name="Wade K."/>
            <person name="Ball S.L."/>
            <person name="Bradley K.W."/>
            <person name="Asai D.J."/>
            <person name="Bowman C.A."/>
            <person name="Russell D.A."/>
            <person name="Pope W.H."/>
            <person name="Jacobs-Sera D."/>
            <person name="Hendrix R.W."/>
            <person name="Hatfull G.F."/>
        </authorList>
    </citation>
    <scope>NUCLEOTIDE SEQUENCE [LARGE SCALE GENOMIC DNA]</scope>
    <source>
        <strain evidence="8 9">DSM 27648</strain>
    </source>
</reference>
<dbReference type="KEGG" id="llu:AKJ09_03498"/>
<feature type="region of interest" description="Disordered" evidence="5">
    <location>
        <begin position="208"/>
        <end position="227"/>
    </location>
</feature>
<dbReference type="PROSITE" id="PS51257">
    <property type="entry name" value="PROKAR_LIPOPROTEIN"/>
    <property type="match status" value="1"/>
</dbReference>
<evidence type="ECO:0000256" key="3">
    <source>
        <dbReference type="ARBA" id="ARBA00022989"/>
    </source>
</evidence>
<dbReference type="RefSeq" id="WP_146648065.1">
    <property type="nucleotide sequence ID" value="NZ_CP012333.1"/>
</dbReference>
<protein>
    <recommendedName>
        <fullName evidence="7">TonB C-terminal domain-containing protein</fullName>
    </recommendedName>
</protein>
<name>A0A0K1PUM1_9BACT</name>
<dbReference type="GO" id="GO:0016020">
    <property type="term" value="C:membrane"/>
    <property type="evidence" value="ECO:0007669"/>
    <property type="project" value="UniProtKB-SubCell"/>
</dbReference>
<dbReference type="STRING" id="1391654.AKJ09_03498"/>
<feature type="domain" description="TonB C-terminal" evidence="7">
    <location>
        <begin position="149"/>
        <end position="214"/>
    </location>
</feature>
<feature type="compositionally biased region" description="Basic and acidic residues" evidence="5">
    <location>
        <begin position="94"/>
        <end position="106"/>
    </location>
</feature>
<keyword evidence="2" id="KW-0812">Transmembrane</keyword>
<evidence type="ECO:0000256" key="1">
    <source>
        <dbReference type="ARBA" id="ARBA00004167"/>
    </source>
</evidence>
<proteinExistence type="predicted"/>
<dbReference type="NCBIfam" id="NF033768">
    <property type="entry name" value="myxo_SS_tail"/>
    <property type="match status" value="1"/>
</dbReference>
<feature type="signal peptide" evidence="6">
    <location>
        <begin position="1"/>
        <end position="27"/>
    </location>
</feature>
<keyword evidence="9" id="KW-1185">Reference proteome</keyword>
<accession>A0A0K1PUM1</accession>
<dbReference type="Pfam" id="PF03544">
    <property type="entry name" value="TonB_C"/>
    <property type="match status" value="1"/>
</dbReference>
<evidence type="ECO:0000256" key="6">
    <source>
        <dbReference type="SAM" id="SignalP"/>
    </source>
</evidence>
<evidence type="ECO:0000259" key="7">
    <source>
        <dbReference type="Pfam" id="PF03544"/>
    </source>
</evidence>
<dbReference type="OrthoDB" id="5510129at2"/>
<dbReference type="Proteomes" id="UP000064967">
    <property type="component" value="Chromosome"/>
</dbReference>
<dbReference type="AlphaFoldDB" id="A0A0K1PUM1"/>
<dbReference type="GO" id="GO:0055085">
    <property type="term" value="P:transmembrane transport"/>
    <property type="evidence" value="ECO:0007669"/>
    <property type="project" value="InterPro"/>
</dbReference>
<dbReference type="SUPFAM" id="SSF74653">
    <property type="entry name" value="TolA/TonB C-terminal domain"/>
    <property type="match status" value="1"/>
</dbReference>
<feature type="chain" id="PRO_5005466627" description="TonB C-terminal domain-containing protein" evidence="6">
    <location>
        <begin position="28"/>
        <end position="227"/>
    </location>
</feature>